<dbReference type="EMBL" id="JAJKFT010000010">
    <property type="protein sequence ID" value="MCC9631436.1"/>
    <property type="molecule type" value="Genomic_DNA"/>
</dbReference>
<feature type="compositionally biased region" description="Polar residues" evidence="1">
    <location>
        <begin position="103"/>
        <end position="113"/>
    </location>
</feature>
<sequence length="113" mass="12426">MMMRYAGLVLLCLTLSFGCVKGPEERVYQLKPPGAMKEAQMVLENYAQGGPYGSEVEGFDRMIEKVNEEAPSYGAIVSDAFKKIKENPGSRQKVAKDALAKLPSNQQVEEPAK</sequence>
<evidence type="ECO:0000313" key="3">
    <source>
        <dbReference type="EMBL" id="MCC9631436.1"/>
    </source>
</evidence>
<reference evidence="3" key="1">
    <citation type="submission" date="2021-11" db="EMBL/GenBank/DDBJ databases">
        <title>Genome sequence.</title>
        <authorList>
            <person name="Sun Q."/>
        </authorList>
    </citation>
    <scope>NUCLEOTIDE SEQUENCE</scope>
    <source>
        <strain evidence="3">JC732</strain>
    </source>
</reference>
<evidence type="ECO:0008006" key="5">
    <source>
        <dbReference type="Google" id="ProtNLM"/>
    </source>
</evidence>
<dbReference type="AlphaFoldDB" id="A0A9X1SJ25"/>
<proteinExistence type="predicted"/>
<comment type="caution">
    <text evidence="3">The sequence shown here is derived from an EMBL/GenBank/DDBJ whole genome shotgun (WGS) entry which is preliminary data.</text>
</comment>
<accession>A0A9X1SJ25</accession>
<keyword evidence="4" id="KW-1185">Reference proteome</keyword>
<gene>
    <name evidence="3" type="ORF">LOC68_23830</name>
</gene>
<feature type="compositionally biased region" description="Basic and acidic residues" evidence="1">
    <location>
        <begin position="88"/>
        <end position="99"/>
    </location>
</feature>
<keyword evidence="2" id="KW-0732">Signal</keyword>
<feature type="region of interest" description="Disordered" evidence="1">
    <location>
        <begin position="88"/>
        <end position="113"/>
    </location>
</feature>
<dbReference type="PROSITE" id="PS51257">
    <property type="entry name" value="PROKAR_LIPOPROTEIN"/>
    <property type="match status" value="1"/>
</dbReference>
<dbReference type="RefSeq" id="WP_230223402.1">
    <property type="nucleotide sequence ID" value="NZ_JAJKFT010000010.1"/>
</dbReference>
<evidence type="ECO:0000256" key="1">
    <source>
        <dbReference type="SAM" id="MobiDB-lite"/>
    </source>
</evidence>
<feature type="chain" id="PRO_5040777942" description="DUF4810 domain-containing protein" evidence="2">
    <location>
        <begin position="22"/>
        <end position="113"/>
    </location>
</feature>
<dbReference type="Proteomes" id="UP001139103">
    <property type="component" value="Unassembled WGS sequence"/>
</dbReference>
<evidence type="ECO:0000256" key="2">
    <source>
        <dbReference type="SAM" id="SignalP"/>
    </source>
</evidence>
<organism evidence="3 4">
    <name type="scientific">Blastopirellula sediminis</name>
    <dbReference type="NCBI Taxonomy" id="2894196"/>
    <lineage>
        <taxon>Bacteria</taxon>
        <taxon>Pseudomonadati</taxon>
        <taxon>Planctomycetota</taxon>
        <taxon>Planctomycetia</taxon>
        <taxon>Pirellulales</taxon>
        <taxon>Pirellulaceae</taxon>
        <taxon>Blastopirellula</taxon>
    </lineage>
</organism>
<name>A0A9X1SJ25_9BACT</name>
<feature type="signal peptide" evidence="2">
    <location>
        <begin position="1"/>
        <end position="21"/>
    </location>
</feature>
<protein>
    <recommendedName>
        <fullName evidence="5">DUF4810 domain-containing protein</fullName>
    </recommendedName>
</protein>
<evidence type="ECO:0000313" key="4">
    <source>
        <dbReference type="Proteomes" id="UP001139103"/>
    </source>
</evidence>